<dbReference type="KEGG" id="cbae:COR50_08460"/>
<accession>A0A291R0W3</accession>
<gene>
    <name evidence="1" type="ORF">COR50_08460</name>
</gene>
<reference evidence="1 2" key="1">
    <citation type="submission" date="2017-10" db="EMBL/GenBank/DDBJ databases">
        <title>Paenichitinophaga pekingensis gen. nov., sp. nov., isolated from activated sludge.</title>
        <authorList>
            <person name="Jin D."/>
            <person name="Kong X."/>
            <person name="Deng Y."/>
            <person name="Bai Z."/>
        </authorList>
    </citation>
    <scope>NUCLEOTIDE SEQUENCE [LARGE SCALE GENOMIC DNA]</scope>
    <source>
        <strain evidence="1 2">13</strain>
    </source>
</reference>
<keyword evidence="2" id="KW-1185">Reference proteome</keyword>
<evidence type="ECO:0000313" key="1">
    <source>
        <dbReference type="EMBL" id="ATL49782.1"/>
    </source>
</evidence>
<dbReference type="EMBL" id="CP023777">
    <property type="protein sequence ID" value="ATL49782.1"/>
    <property type="molecule type" value="Genomic_DNA"/>
</dbReference>
<protein>
    <submittedName>
        <fullName evidence="1">Uncharacterized protein</fullName>
    </submittedName>
</protein>
<organism evidence="1 2">
    <name type="scientific">Chitinophaga caeni</name>
    <dbReference type="NCBI Taxonomy" id="2029983"/>
    <lineage>
        <taxon>Bacteria</taxon>
        <taxon>Pseudomonadati</taxon>
        <taxon>Bacteroidota</taxon>
        <taxon>Chitinophagia</taxon>
        <taxon>Chitinophagales</taxon>
        <taxon>Chitinophagaceae</taxon>
        <taxon>Chitinophaga</taxon>
    </lineage>
</organism>
<proteinExistence type="predicted"/>
<dbReference type="InterPro" id="IPR008651">
    <property type="entry name" value="Uncharacterised_HicB"/>
</dbReference>
<evidence type="ECO:0000313" key="2">
    <source>
        <dbReference type="Proteomes" id="UP000220133"/>
    </source>
</evidence>
<name>A0A291R0W3_9BACT</name>
<sequence>MELHKKAAIAAIQRNITLNEFIK</sequence>
<dbReference type="AlphaFoldDB" id="A0A291R0W3"/>
<dbReference type="Proteomes" id="UP000220133">
    <property type="component" value="Chromosome"/>
</dbReference>
<dbReference type="Pfam" id="PF05534">
    <property type="entry name" value="HicB"/>
    <property type="match status" value="1"/>
</dbReference>